<dbReference type="GO" id="GO:0004622">
    <property type="term" value="F:phosphatidylcholine lysophospholipase activity"/>
    <property type="evidence" value="ECO:0007669"/>
    <property type="project" value="TreeGrafter"/>
</dbReference>
<sequence>MLFDKKFLSLLLLTLFLGAALFFHFNVLQKVERKILGVGISTQQTEKPSEIISEGRTKVKYPQDYTIVLLGDSMTEVLGNSDELRAYLKKYYPEQSFEVLNYGFGSTNILSAQERLEYETFYGRTFRPILDIAFDLILIESFGHNPLSQFPLEEGLKKQTSALDKMVETITRVNPSAKIIFVATIAPHKSQYGQGKVDLSQEQRTRWVEERIAYIQNHISYANSHHIPLINIYQKSLNNDQDGKLDYISSIDFIHPSPNGVYFISEEIAKFIFKNQILTP</sequence>
<dbReference type="Gene3D" id="3.40.50.1110">
    <property type="entry name" value="SGNH hydrolase"/>
    <property type="match status" value="1"/>
</dbReference>
<organism evidence="2 3">
    <name type="scientific">Candidatus Daviesbacteria bacterium GW2011_GWA2_40_9</name>
    <dbReference type="NCBI Taxonomy" id="1618424"/>
    <lineage>
        <taxon>Bacteria</taxon>
        <taxon>Candidatus Daviesiibacteriota</taxon>
    </lineage>
</organism>
<evidence type="ECO:0000313" key="3">
    <source>
        <dbReference type="Proteomes" id="UP000034601"/>
    </source>
</evidence>
<evidence type="ECO:0000313" key="2">
    <source>
        <dbReference type="EMBL" id="KKR82690.1"/>
    </source>
</evidence>
<name>A0A0G0WEJ0_9BACT</name>
<evidence type="ECO:0000259" key="1">
    <source>
        <dbReference type="Pfam" id="PF13472"/>
    </source>
</evidence>
<reference evidence="2 3" key="1">
    <citation type="journal article" date="2015" name="Nature">
        <title>rRNA introns, odd ribosomes, and small enigmatic genomes across a large radiation of phyla.</title>
        <authorList>
            <person name="Brown C.T."/>
            <person name="Hug L.A."/>
            <person name="Thomas B.C."/>
            <person name="Sharon I."/>
            <person name="Castelle C.J."/>
            <person name="Singh A."/>
            <person name="Wilkins M.J."/>
            <person name="Williams K.H."/>
            <person name="Banfield J.F."/>
        </authorList>
    </citation>
    <scope>NUCLEOTIDE SEQUENCE [LARGE SCALE GENOMIC DNA]</scope>
</reference>
<comment type="caution">
    <text evidence="2">The sequence shown here is derived from an EMBL/GenBank/DDBJ whole genome shotgun (WGS) entry which is preliminary data.</text>
</comment>
<dbReference type="InterPro" id="IPR036514">
    <property type="entry name" value="SGNH_hydro_sf"/>
</dbReference>
<dbReference type="InterPro" id="IPR051532">
    <property type="entry name" value="Ester_Hydrolysis_Enzymes"/>
</dbReference>
<accession>A0A0G0WEJ0</accession>
<dbReference type="InterPro" id="IPR013830">
    <property type="entry name" value="SGNH_hydro"/>
</dbReference>
<dbReference type="Pfam" id="PF13472">
    <property type="entry name" value="Lipase_GDSL_2"/>
    <property type="match status" value="1"/>
</dbReference>
<proteinExistence type="predicted"/>
<dbReference type="AlphaFoldDB" id="A0A0G0WEJ0"/>
<dbReference type="Proteomes" id="UP000034601">
    <property type="component" value="Unassembled WGS sequence"/>
</dbReference>
<dbReference type="PANTHER" id="PTHR30383:SF5">
    <property type="entry name" value="SGNH HYDROLASE-TYPE ESTERASE DOMAIN-CONTAINING PROTEIN"/>
    <property type="match status" value="1"/>
</dbReference>
<dbReference type="SUPFAM" id="SSF52266">
    <property type="entry name" value="SGNH hydrolase"/>
    <property type="match status" value="1"/>
</dbReference>
<protein>
    <recommendedName>
        <fullName evidence="1">SGNH hydrolase-type esterase domain-containing protein</fullName>
    </recommendedName>
</protein>
<dbReference type="EMBL" id="LCAB01000010">
    <property type="protein sequence ID" value="KKR82690.1"/>
    <property type="molecule type" value="Genomic_DNA"/>
</dbReference>
<gene>
    <name evidence="2" type="ORF">UU29_C0010G0036</name>
</gene>
<feature type="domain" description="SGNH hydrolase-type esterase" evidence="1">
    <location>
        <begin position="69"/>
        <end position="260"/>
    </location>
</feature>
<dbReference type="PANTHER" id="PTHR30383">
    <property type="entry name" value="THIOESTERASE 1/PROTEASE 1/LYSOPHOSPHOLIPASE L1"/>
    <property type="match status" value="1"/>
</dbReference>
<dbReference type="CDD" id="cd00229">
    <property type="entry name" value="SGNH_hydrolase"/>
    <property type="match status" value="1"/>
</dbReference>